<evidence type="ECO:0008006" key="5">
    <source>
        <dbReference type="Google" id="ProtNLM"/>
    </source>
</evidence>
<dbReference type="InterPro" id="IPR007213">
    <property type="entry name" value="Ppm1/Ppm2/Tcmp"/>
</dbReference>
<dbReference type="InterPro" id="IPR029063">
    <property type="entry name" value="SAM-dependent_MTases_sf"/>
</dbReference>
<dbReference type="EMBL" id="CAKLDI010000001">
    <property type="protein sequence ID" value="CAH0533685.1"/>
    <property type="molecule type" value="Genomic_DNA"/>
</dbReference>
<keyword evidence="1" id="KW-0489">Methyltransferase</keyword>
<organism evidence="3 4">
    <name type="scientific">Vibrio stylophorae</name>
    <dbReference type="NCBI Taxonomy" id="659351"/>
    <lineage>
        <taxon>Bacteria</taxon>
        <taxon>Pseudomonadati</taxon>
        <taxon>Pseudomonadota</taxon>
        <taxon>Gammaproteobacteria</taxon>
        <taxon>Vibrionales</taxon>
        <taxon>Vibrionaceae</taxon>
        <taxon>Vibrio</taxon>
    </lineage>
</organism>
<dbReference type="RefSeq" id="WP_237466111.1">
    <property type="nucleotide sequence ID" value="NZ_CAKLDI010000001.1"/>
</dbReference>
<evidence type="ECO:0000313" key="3">
    <source>
        <dbReference type="EMBL" id="CAH0533685.1"/>
    </source>
</evidence>
<protein>
    <recommendedName>
        <fullName evidence="5">Class I SAM-dependent methyltransferase</fullName>
    </recommendedName>
</protein>
<proteinExistence type="predicted"/>
<evidence type="ECO:0000313" key="4">
    <source>
        <dbReference type="Proteomes" id="UP000838672"/>
    </source>
</evidence>
<dbReference type="PIRSF" id="PIRSF028177">
    <property type="entry name" value="Polyketide_synth_Omtfrase_TcmP"/>
    <property type="match status" value="1"/>
</dbReference>
<accession>A0ABN8DUS7</accession>
<dbReference type="PANTHER" id="PTHR43619:SF2">
    <property type="entry name" value="S-ADENOSYL-L-METHIONINE-DEPENDENT METHYLTRANSFERASES SUPERFAMILY PROTEIN"/>
    <property type="match status" value="1"/>
</dbReference>
<evidence type="ECO:0000256" key="1">
    <source>
        <dbReference type="ARBA" id="ARBA00022603"/>
    </source>
</evidence>
<dbReference type="InterPro" id="IPR016874">
    <property type="entry name" value="TcmP-like"/>
</dbReference>
<gene>
    <name evidence="3" type="ORF">VST7929_01558</name>
</gene>
<dbReference type="PANTHER" id="PTHR43619">
    <property type="entry name" value="S-ADENOSYL-L-METHIONINE-DEPENDENT METHYLTRANSFERASE YKTD-RELATED"/>
    <property type="match status" value="1"/>
</dbReference>
<sequence>MTLQDEVAKTLLIPLYMKAKESRRTNAFFDDPTACEVVEKVPYDLSIYENAIRSQVGCALRANYFDQLAIDFIQQNPLGVLVNLGCGLDARYQRISKQIELPDTLFLYDLDLPEVMAFRAELIPSSTQNPSLSGSLFDKEWIDTLFHRHGDVPVLFIIEGVFMYFDKTEVANAIRQMTLPFSQSDIAFDSSSSFMCKHSSRHDTVKHTNARFKFALDDPKEVESWQPNLKLVSMKRYNEFSQWRLTGRLNCWMMALIPALKNASRLLHYRCHA</sequence>
<keyword evidence="2" id="KW-0808">Transferase</keyword>
<reference evidence="3" key="1">
    <citation type="submission" date="2021-11" db="EMBL/GenBank/DDBJ databases">
        <authorList>
            <person name="Rodrigo-Torres L."/>
            <person name="Arahal R. D."/>
            <person name="Lucena T."/>
        </authorList>
    </citation>
    <scope>NUCLEOTIDE SEQUENCE</scope>
    <source>
        <strain evidence="3">CECT 7929</strain>
    </source>
</reference>
<keyword evidence="4" id="KW-1185">Reference proteome</keyword>
<dbReference type="Pfam" id="PF04072">
    <property type="entry name" value="LCM"/>
    <property type="match status" value="1"/>
</dbReference>
<name>A0ABN8DUS7_9VIBR</name>
<dbReference type="Gene3D" id="3.40.50.150">
    <property type="entry name" value="Vaccinia Virus protein VP39"/>
    <property type="match status" value="1"/>
</dbReference>
<dbReference type="Proteomes" id="UP000838672">
    <property type="component" value="Unassembled WGS sequence"/>
</dbReference>
<evidence type="ECO:0000256" key="2">
    <source>
        <dbReference type="ARBA" id="ARBA00022679"/>
    </source>
</evidence>
<dbReference type="SUPFAM" id="SSF53335">
    <property type="entry name" value="S-adenosyl-L-methionine-dependent methyltransferases"/>
    <property type="match status" value="1"/>
</dbReference>
<comment type="caution">
    <text evidence="3">The sequence shown here is derived from an EMBL/GenBank/DDBJ whole genome shotgun (WGS) entry which is preliminary data.</text>
</comment>